<dbReference type="InterPro" id="IPR015422">
    <property type="entry name" value="PyrdxlP-dep_Trfase_small"/>
</dbReference>
<feature type="domain" description="ER membrane protein complex subunit 7 beta-sandwich" evidence="15">
    <location>
        <begin position="485"/>
        <end position="605"/>
    </location>
</feature>
<evidence type="ECO:0000256" key="13">
    <source>
        <dbReference type="SAM" id="MobiDB-lite"/>
    </source>
</evidence>
<feature type="compositionally biased region" description="Basic and acidic residues" evidence="13">
    <location>
        <begin position="438"/>
        <end position="450"/>
    </location>
</feature>
<evidence type="ECO:0000256" key="1">
    <source>
        <dbReference type="ARBA" id="ARBA00001933"/>
    </source>
</evidence>
<keyword evidence="5" id="KW-0028">Amino-acid biosynthesis</keyword>
<dbReference type="Gene3D" id="3.40.640.10">
    <property type="entry name" value="Type I PLP-dependent aspartate aminotransferase-like (Major domain)"/>
    <property type="match status" value="1"/>
</dbReference>
<feature type="region of interest" description="Disordered" evidence="13">
    <location>
        <begin position="476"/>
        <end position="495"/>
    </location>
</feature>
<dbReference type="InterPro" id="IPR054542">
    <property type="entry name" value="Cys_met_metab_PP"/>
</dbReference>
<dbReference type="PANTHER" id="PTHR43797:SF2">
    <property type="entry name" value="HOMOCYSTEINE_CYSTEINE SYNTHASE"/>
    <property type="match status" value="1"/>
</dbReference>
<dbReference type="GO" id="GO:0003961">
    <property type="term" value="F:O-acetylhomoserine aminocarboxypropyltransferase activity"/>
    <property type="evidence" value="ECO:0007669"/>
    <property type="project" value="UniProtKB-EC"/>
</dbReference>
<evidence type="ECO:0000256" key="8">
    <source>
        <dbReference type="ARBA" id="ARBA00023167"/>
    </source>
</evidence>
<dbReference type="Gene3D" id="3.90.1150.10">
    <property type="entry name" value="Aspartate Aminotransferase, domain 1"/>
    <property type="match status" value="1"/>
</dbReference>
<evidence type="ECO:0000256" key="5">
    <source>
        <dbReference type="ARBA" id="ARBA00022605"/>
    </source>
</evidence>
<dbReference type="GO" id="GO:0019346">
    <property type="term" value="P:transsulfuration"/>
    <property type="evidence" value="ECO:0007669"/>
    <property type="project" value="InterPro"/>
</dbReference>
<keyword evidence="4" id="KW-0963">Cytoplasm</keyword>
<dbReference type="EC" id="2.5.1.49" evidence="12"/>
<dbReference type="PANTHER" id="PTHR43797">
    <property type="entry name" value="HOMOCYSTEINE/CYSTEINE SYNTHASE"/>
    <property type="match status" value="1"/>
</dbReference>
<evidence type="ECO:0000313" key="16">
    <source>
        <dbReference type="EMBL" id="OIW27477.1"/>
    </source>
</evidence>
<dbReference type="InterPro" id="IPR015421">
    <property type="entry name" value="PyrdxlP-dep_Trfase_major"/>
</dbReference>
<comment type="subcellular location">
    <subcellularLocation>
        <location evidence="2">Cytoplasm</location>
    </subcellularLocation>
</comment>
<sequence>MSELSKNFETLQLHAGQEPDPATNSRAVPIYATTSYVFNDSAHGARLFGLKEAGNIYSRIGNPTVDVFEKRIAALEGGVAAVATSSGQAAQFLTLLALAHTGDNIVSTSNLYGGTYNQFKVLLPRLGITTKFVTGDKPEDLAAAIDDKTKAVYLESIGNPRYNIPDLEAIAKVAHEKGVPVIVDNTFGAGGYFIRPIEHGADIVVHSATKWIGGHGTTIGGVIVDSGKFDWGANAKRFPQFVEPSEGYHGLKFWETFGAISFIVRVRVELLRDVGACLNPFAAQQLLLGIETLSLRAERHAQNALTLAKYLEKSPYVSWVSYPGLESHASHELAKKYLKRGSGGVLSFGVKGGGAAGSQIVDGFKLISNLANVGDSKTLAIHPWTTTHEQLSDEEKISSGVTEDLIRISVGTEHIDDIIADFEQSFKASEASTTKGEGSTEKTGGEEKAPTRAAPADDLGAHLRATTPSAATITLHLPSPPSLPNPNALPPSTHATLSTLGQPPYSAPLSTANTFVFRNVTSGSYLADIHCQTFAFAPLRVDVDEDGQDVKVWETFRGNDWDNKGEAVAKDGVGYEVRVLGVKSYFMERSKFSILSILKNPMILLGLVSCAIFMGMPYLVDNMDPEMKAEWEERQKTNPMNGIMGAATGQAGANPIQNFDMASFLAGSSKKENPGSSSTAGLYSDVVKTGSGGGGGGGKKGKR</sequence>
<comment type="catalytic activity">
    <reaction evidence="9">
        <text>O-acetyl-L-homoserine + methanethiol = L-methionine + acetate + H(+)</text>
        <dbReference type="Rhea" id="RHEA:10048"/>
        <dbReference type="ChEBI" id="CHEBI:15378"/>
        <dbReference type="ChEBI" id="CHEBI:16007"/>
        <dbReference type="ChEBI" id="CHEBI:30089"/>
        <dbReference type="ChEBI" id="CHEBI:57716"/>
        <dbReference type="ChEBI" id="CHEBI:57844"/>
        <dbReference type="EC" id="2.5.1.49"/>
    </reaction>
</comment>
<keyword evidence="14" id="KW-0812">Transmembrane</keyword>
<dbReference type="GO" id="GO:0005737">
    <property type="term" value="C:cytoplasm"/>
    <property type="evidence" value="ECO:0007669"/>
    <property type="project" value="UniProtKB-SubCell"/>
</dbReference>
<evidence type="ECO:0000259" key="15">
    <source>
        <dbReference type="Pfam" id="PF09430"/>
    </source>
</evidence>
<accession>A0A1J7IJD7</accession>
<dbReference type="GO" id="GO:0004124">
    <property type="term" value="F:cysteine synthase activity"/>
    <property type="evidence" value="ECO:0007669"/>
    <property type="project" value="TreeGrafter"/>
</dbReference>
<dbReference type="EMBL" id="KV875099">
    <property type="protein sequence ID" value="OIW27477.1"/>
    <property type="molecule type" value="Genomic_DNA"/>
</dbReference>
<keyword evidence="14" id="KW-1133">Transmembrane helix</keyword>
<evidence type="ECO:0000256" key="12">
    <source>
        <dbReference type="ARBA" id="ARBA00066529"/>
    </source>
</evidence>
<comment type="cofactor">
    <cofactor evidence="1">
        <name>pyridoxal 5'-phosphate</name>
        <dbReference type="ChEBI" id="CHEBI:597326"/>
    </cofactor>
</comment>
<dbReference type="OrthoDB" id="3512640at2759"/>
<dbReference type="GO" id="GO:0071269">
    <property type="term" value="P:L-homocysteine biosynthetic process"/>
    <property type="evidence" value="ECO:0007669"/>
    <property type="project" value="TreeGrafter"/>
</dbReference>
<feature type="region of interest" description="Disordered" evidence="13">
    <location>
        <begin position="667"/>
        <end position="703"/>
    </location>
</feature>
<evidence type="ECO:0000256" key="14">
    <source>
        <dbReference type="SAM" id="Phobius"/>
    </source>
</evidence>
<organism evidence="16 17">
    <name type="scientific">Coniochaeta ligniaria NRRL 30616</name>
    <dbReference type="NCBI Taxonomy" id="1408157"/>
    <lineage>
        <taxon>Eukaryota</taxon>
        <taxon>Fungi</taxon>
        <taxon>Dikarya</taxon>
        <taxon>Ascomycota</taxon>
        <taxon>Pezizomycotina</taxon>
        <taxon>Sordariomycetes</taxon>
        <taxon>Sordariomycetidae</taxon>
        <taxon>Coniochaetales</taxon>
        <taxon>Coniochaetaceae</taxon>
        <taxon>Coniochaeta</taxon>
    </lineage>
</organism>
<dbReference type="Pfam" id="PF09430">
    <property type="entry name" value="EMC7_beta-sandw"/>
    <property type="match status" value="1"/>
</dbReference>
<feature type="compositionally biased region" description="Gly residues" evidence="13">
    <location>
        <begin position="690"/>
        <end position="703"/>
    </location>
</feature>
<dbReference type="NCBIfam" id="TIGR01326">
    <property type="entry name" value="OAH_OAS_sulfhy"/>
    <property type="match status" value="1"/>
</dbReference>
<evidence type="ECO:0000256" key="10">
    <source>
        <dbReference type="ARBA" id="ARBA00052629"/>
    </source>
</evidence>
<comment type="catalytic activity">
    <reaction evidence="10">
        <text>O-acetyl-L-homoserine + hydrogen sulfide = L-homocysteine + acetate</text>
        <dbReference type="Rhea" id="RHEA:27822"/>
        <dbReference type="ChEBI" id="CHEBI:29919"/>
        <dbReference type="ChEBI" id="CHEBI:30089"/>
        <dbReference type="ChEBI" id="CHEBI:57716"/>
        <dbReference type="ChEBI" id="CHEBI:58199"/>
        <dbReference type="EC" id="2.5.1.49"/>
    </reaction>
</comment>
<evidence type="ECO:0000256" key="6">
    <source>
        <dbReference type="ARBA" id="ARBA00022679"/>
    </source>
</evidence>
<evidence type="ECO:0000256" key="7">
    <source>
        <dbReference type="ARBA" id="ARBA00022898"/>
    </source>
</evidence>
<dbReference type="SUPFAM" id="SSF53383">
    <property type="entry name" value="PLP-dependent transferases"/>
    <property type="match status" value="1"/>
</dbReference>
<dbReference type="Pfam" id="PF01053">
    <property type="entry name" value="Cys_Met_Meta_PP"/>
    <property type="match status" value="1"/>
</dbReference>
<feature type="transmembrane region" description="Helical" evidence="14">
    <location>
        <begin position="602"/>
        <end position="620"/>
    </location>
</feature>
<reference evidence="16 17" key="1">
    <citation type="submission" date="2016-10" db="EMBL/GenBank/DDBJ databases">
        <title>Draft genome sequence of Coniochaeta ligniaria NRRL30616, a lignocellulolytic fungus for bioabatement of inhibitors in plant biomass hydrolysates.</title>
        <authorList>
            <consortium name="DOE Joint Genome Institute"/>
            <person name="Jimenez D.J."/>
            <person name="Hector R.E."/>
            <person name="Riley R."/>
            <person name="Sun H."/>
            <person name="Grigoriev I.V."/>
            <person name="Van Elsas J.D."/>
            <person name="Nichols N.N."/>
        </authorList>
    </citation>
    <scope>NUCLEOTIDE SEQUENCE [LARGE SCALE GENOMIC DNA]</scope>
    <source>
        <strain evidence="16 17">NRRL 30616</strain>
    </source>
</reference>
<evidence type="ECO:0000256" key="11">
    <source>
        <dbReference type="ARBA" id="ARBA00060627"/>
    </source>
</evidence>
<dbReference type="InterPro" id="IPR015424">
    <property type="entry name" value="PyrdxlP-dep_Trfase"/>
</dbReference>
<dbReference type="InterPro" id="IPR019008">
    <property type="entry name" value="Beta_sandwich_EMC7"/>
</dbReference>
<keyword evidence="8" id="KW-0486">Methionine biosynthesis</keyword>
<evidence type="ECO:0000256" key="2">
    <source>
        <dbReference type="ARBA" id="ARBA00004496"/>
    </source>
</evidence>
<evidence type="ECO:0000256" key="4">
    <source>
        <dbReference type="ARBA" id="ARBA00022490"/>
    </source>
</evidence>
<evidence type="ECO:0000313" key="17">
    <source>
        <dbReference type="Proteomes" id="UP000182658"/>
    </source>
</evidence>
<dbReference type="STRING" id="1408157.A0A1J7IJD7"/>
<dbReference type="InterPro" id="IPR006235">
    <property type="entry name" value="OAc-hSer/O-AcSer_sulfhydrylase"/>
</dbReference>
<keyword evidence="7" id="KW-0663">Pyridoxal phosphate</keyword>
<proteinExistence type="inferred from homology"/>
<dbReference type="FunFam" id="3.90.1150.10:FF:000083">
    <property type="entry name" value="O-acetylhomoserine sulfhydrylase"/>
    <property type="match status" value="1"/>
</dbReference>
<dbReference type="AlphaFoldDB" id="A0A1J7IJD7"/>
<feature type="compositionally biased region" description="Pro residues" evidence="13">
    <location>
        <begin position="478"/>
        <end position="489"/>
    </location>
</feature>
<dbReference type="GO" id="GO:0006535">
    <property type="term" value="P:cysteine biosynthetic process from serine"/>
    <property type="evidence" value="ECO:0007669"/>
    <property type="project" value="TreeGrafter"/>
</dbReference>
<dbReference type="GO" id="GO:0030170">
    <property type="term" value="F:pyridoxal phosphate binding"/>
    <property type="evidence" value="ECO:0007669"/>
    <property type="project" value="InterPro"/>
</dbReference>
<keyword evidence="6" id="KW-0808">Transferase</keyword>
<keyword evidence="17" id="KW-1185">Reference proteome</keyword>
<dbReference type="FunFam" id="3.40.640.10:FF:000035">
    <property type="entry name" value="O-succinylhomoserine sulfhydrylase"/>
    <property type="match status" value="1"/>
</dbReference>
<dbReference type="CDD" id="cd00614">
    <property type="entry name" value="CGS_like"/>
    <property type="match status" value="1"/>
</dbReference>
<evidence type="ECO:0000256" key="3">
    <source>
        <dbReference type="ARBA" id="ARBA00009077"/>
    </source>
</evidence>
<dbReference type="InterPro" id="IPR000277">
    <property type="entry name" value="Cys/Met-Metab_PyrdxlP-dep_enz"/>
</dbReference>
<dbReference type="PROSITE" id="PS00868">
    <property type="entry name" value="CYS_MET_METAB_PP"/>
    <property type="match status" value="1"/>
</dbReference>
<gene>
    <name evidence="16" type="ORF">CONLIGDRAFT_705299</name>
</gene>
<comment type="similarity">
    <text evidence="3">Belongs to the trans-sulfuration enzymes family.</text>
</comment>
<name>A0A1J7IJD7_9PEZI</name>
<feature type="region of interest" description="Disordered" evidence="13">
    <location>
        <begin position="427"/>
        <end position="458"/>
    </location>
</feature>
<keyword evidence="14" id="KW-0472">Membrane</keyword>
<dbReference type="Proteomes" id="UP000182658">
    <property type="component" value="Unassembled WGS sequence"/>
</dbReference>
<dbReference type="InParanoid" id="A0A1J7IJD7"/>
<evidence type="ECO:0000256" key="9">
    <source>
        <dbReference type="ARBA" id="ARBA00050655"/>
    </source>
</evidence>
<comment type="pathway">
    <text evidence="11">Amino-acid biosynthesis; L-methionine biosynthesis via de novo pathway; L-homocysteine from O-acetyl-L-homoserine.</text>
</comment>
<dbReference type="FunCoup" id="A0A1J7IJD7">
    <property type="interactions" value="185"/>
</dbReference>
<protein>
    <recommendedName>
        <fullName evidence="12">O-acetylhomoserine aminocarboxypropyltransferase</fullName>
        <ecNumber evidence="12">2.5.1.49</ecNumber>
    </recommendedName>
</protein>